<dbReference type="GO" id="GO:0016747">
    <property type="term" value="F:acyltransferase activity, transferring groups other than amino-acyl groups"/>
    <property type="evidence" value="ECO:0007669"/>
    <property type="project" value="TreeGrafter"/>
</dbReference>
<name>A0AAW7JDV4_9BACT</name>
<proteinExistence type="predicted"/>
<dbReference type="AlphaFoldDB" id="A0AAW7JDV4"/>
<evidence type="ECO:0000313" key="3">
    <source>
        <dbReference type="EMBL" id="MDN0024094.1"/>
    </source>
</evidence>
<dbReference type="Proteomes" id="UP001167831">
    <property type="component" value="Unassembled WGS sequence"/>
</dbReference>
<dbReference type="Pfam" id="PF00756">
    <property type="entry name" value="Esterase"/>
    <property type="match status" value="1"/>
</dbReference>
<dbReference type="SUPFAM" id="SSF53474">
    <property type="entry name" value="alpha/beta-Hydrolases"/>
    <property type="match status" value="1"/>
</dbReference>
<gene>
    <name evidence="2" type="ORF">QVN81_00960</name>
    <name evidence="3" type="ORF">QVN84_00950</name>
</gene>
<accession>A0AAW7JDV4</accession>
<dbReference type="InterPro" id="IPR029058">
    <property type="entry name" value="AB_hydrolase_fold"/>
</dbReference>
<evidence type="ECO:0000313" key="4">
    <source>
        <dbReference type="Proteomes" id="UP001167831"/>
    </source>
</evidence>
<dbReference type="PANTHER" id="PTHR48098">
    <property type="entry name" value="ENTEROCHELIN ESTERASE-RELATED"/>
    <property type="match status" value="1"/>
</dbReference>
<reference evidence="3" key="2">
    <citation type="submission" date="2023-08" db="EMBL/GenBank/DDBJ databases">
        <title>Identification and characterization of horizontal gene transfer across gut microbiota members of farm animals based on homology search.</title>
        <authorList>
            <person name="Schwarzerova J."/>
            <person name="Nykrynova M."/>
            <person name="Jureckova K."/>
            <person name="Cejkova D."/>
            <person name="Rychlik I."/>
        </authorList>
    </citation>
    <scope>NUCLEOTIDE SEQUENCE</scope>
    <source>
        <strain evidence="3">ET15</strain>
        <strain evidence="2">ET37</strain>
    </source>
</reference>
<evidence type="ECO:0000313" key="2">
    <source>
        <dbReference type="EMBL" id="MDN0021598.1"/>
    </source>
</evidence>
<dbReference type="PANTHER" id="PTHR48098:SF1">
    <property type="entry name" value="DIACYLGLYCEROL ACYLTRANSFERASE_MYCOLYLTRANSFERASE AG85A"/>
    <property type="match status" value="1"/>
</dbReference>
<reference evidence="3" key="1">
    <citation type="submission" date="2023-06" db="EMBL/GenBank/DDBJ databases">
        <authorList>
            <person name="Zeman M."/>
            <person name="Kubasova T."/>
            <person name="Jahodarova E."/>
            <person name="Nykrynova M."/>
            <person name="Rychlik I."/>
        </authorList>
    </citation>
    <scope>NUCLEOTIDE SEQUENCE</scope>
    <source>
        <strain evidence="3">ET15</strain>
        <strain evidence="2">ET37</strain>
    </source>
</reference>
<feature type="chain" id="PRO_5043454189" evidence="1">
    <location>
        <begin position="19"/>
        <end position="285"/>
    </location>
</feature>
<sequence>MLRLLCVLLLLSAGRAFAGKVDTLKLHSDVMNRDIPVVVITPERKGAAKDVRYPVVYLLHGAYGNERSWLEIKPQLPDIADEKGMIFVSMAALNSWYFDSPVLKDFQYETFYTRTLVPWVDAHYNTVPSREGRAITGLSMGGHGALFLAMRHKDMFGACGSMSGGVDIRPFPQNWNIPDVLGEMSANKQSWDEHTVVGQLGRIKNGDLRITFDCGESDFFLEVNKDLHKRLLGLGIDHDFTTRPGGHTSQYWANSIDYHLLFFEKFFRQSGTFVEMQWRAAKGKR</sequence>
<dbReference type="EMBL" id="JAUEIE010000001">
    <property type="protein sequence ID" value="MDN0021598.1"/>
    <property type="molecule type" value="Genomic_DNA"/>
</dbReference>
<evidence type="ECO:0000256" key="1">
    <source>
        <dbReference type="SAM" id="SignalP"/>
    </source>
</evidence>
<dbReference type="InterPro" id="IPR050583">
    <property type="entry name" value="Mycobacterial_A85_antigen"/>
</dbReference>
<keyword evidence="4" id="KW-1185">Reference proteome</keyword>
<comment type="caution">
    <text evidence="3">The sequence shown here is derived from an EMBL/GenBank/DDBJ whole genome shotgun (WGS) entry which is preliminary data.</text>
</comment>
<evidence type="ECO:0000313" key="5">
    <source>
        <dbReference type="Proteomes" id="UP001168478"/>
    </source>
</evidence>
<protein>
    <submittedName>
        <fullName evidence="3">Alpha/beta hydrolase family protein</fullName>
    </submittedName>
</protein>
<dbReference type="EMBL" id="JAUEIF010000001">
    <property type="protein sequence ID" value="MDN0024094.1"/>
    <property type="molecule type" value="Genomic_DNA"/>
</dbReference>
<keyword evidence="1" id="KW-0732">Signal</keyword>
<dbReference type="Proteomes" id="UP001168478">
    <property type="component" value="Unassembled WGS sequence"/>
</dbReference>
<organism evidence="3 5">
    <name type="scientific">Leyella lascolaii</name>
    <dbReference type="NCBI Taxonomy" id="1776379"/>
    <lineage>
        <taxon>Bacteria</taxon>
        <taxon>Pseudomonadati</taxon>
        <taxon>Bacteroidota</taxon>
        <taxon>Bacteroidia</taxon>
        <taxon>Bacteroidales</taxon>
        <taxon>Prevotellaceae</taxon>
        <taxon>Leyella</taxon>
    </lineage>
</organism>
<dbReference type="InterPro" id="IPR000801">
    <property type="entry name" value="Esterase-like"/>
</dbReference>
<dbReference type="GO" id="GO:0016787">
    <property type="term" value="F:hydrolase activity"/>
    <property type="evidence" value="ECO:0007669"/>
    <property type="project" value="UniProtKB-KW"/>
</dbReference>
<feature type="signal peptide" evidence="1">
    <location>
        <begin position="1"/>
        <end position="18"/>
    </location>
</feature>
<dbReference type="Gene3D" id="3.40.50.1820">
    <property type="entry name" value="alpha/beta hydrolase"/>
    <property type="match status" value="1"/>
</dbReference>
<keyword evidence="3" id="KW-0378">Hydrolase</keyword>